<keyword evidence="4" id="KW-0862">Zinc</keyword>
<evidence type="ECO:0000313" key="8">
    <source>
        <dbReference type="EMBL" id="CAD7226701.1"/>
    </source>
</evidence>
<proteinExistence type="inferred from homology"/>
<gene>
    <name evidence="8" type="ORF">CTOB1V02_LOCUS4617</name>
</gene>
<evidence type="ECO:0000256" key="2">
    <source>
        <dbReference type="ARBA" id="ARBA00008873"/>
    </source>
</evidence>
<comment type="subcellular location">
    <subcellularLocation>
        <location evidence="1">Membrane</location>
        <topology evidence="1">Multi-pass membrane protein</topology>
    </subcellularLocation>
</comment>
<dbReference type="AlphaFoldDB" id="A0A7R8W837"/>
<keyword evidence="5" id="KW-1133">Transmembrane helix</keyword>
<dbReference type="GO" id="GO:0010312">
    <property type="term" value="P:detoxification of zinc ion"/>
    <property type="evidence" value="ECO:0007669"/>
    <property type="project" value="TreeGrafter"/>
</dbReference>
<sequence>MGKFTGRKCRLICMFGLTTTFFLVEIVVGYVSNSMALVADSFHMLSDVAALVIAFVSIKVGMLGLGFGTALSEAGLLDEAQYSPGTSFHMILGNNRT</sequence>
<protein>
    <recommendedName>
        <fullName evidence="7">Cation efflux protein transmembrane domain-containing protein</fullName>
    </recommendedName>
</protein>
<dbReference type="OrthoDB" id="29444at2759"/>
<dbReference type="GO" id="GO:0006882">
    <property type="term" value="P:intracellular zinc ion homeostasis"/>
    <property type="evidence" value="ECO:0007669"/>
    <property type="project" value="TreeGrafter"/>
</dbReference>
<reference evidence="8" key="1">
    <citation type="submission" date="2020-11" db="EMBL/GenBank/DDBJ databases">
        <authorList>
            <person name="Tran Van P."/>
        </authorList>
    </citation>
    <scope>NUCLEOTIDE SEQUENCE</scope>
</reference>
<evidence type="ECO:0000259" key="7">
    <source>
        <dbReference type="Pfam" id="PF01545"/>
    </source>
</evidence>
<name>A0A7R8W837_9CRUS</name>
<dbReference type="GO" id="GO:0016020">
    <property type="term" value="C:membrane"/>
    <property type="evidence" value="ECO:0007669"/>
    <property type="project" value="UniProtKB-SubCell"/>
</dbReference>
<dbReference type="PANTHER" id="PTHR45820:SF4">
    <property type="entry name" value="ZINC TRANSPORTER 63C, ISOFORM F"/>
    <property type="match status" value="1"/>
</dbReference>
<accession>A0A7R8W837</accession>
<keyword evidence="3" id="KW-0812">Transmembrane</keyword>
<dbReference type="PANTHER" id="PTHR45820">
    <property type="entry name" value="FI23527P1"/>
    <property type="match status" value="1"/>
</dbReference>
<comment type="similarity">
    <text evidence="2">Belongs to the cation diffusion facilitator (CDF) transporter (TC 2.A.4) family. SLC30A subfamily.</text>
</comment>
<keyword evidence="6" id="KW-0472">Membrane</keyword>
<dbReference type="EMBL" id="OB660899">
    <property type="protein sequence ID" value="CAD7226701.1"/>
    <property type="molecule type" value="Genomic_DNA"/>
</dbReference>
<evidence type="ECO:0000256" key="3">
    <source>
        <dbReference type="ARBA" id="ARBA00022692"/>
    </source>
</evidence>
<evidence type="ECO:0000256" key="6">
    <source>
        <dbReference type="ARBA" id="ARBA00023136"/>
    </source>
</evidence>
<evidence type="ECO:0000256" key="4">
    <source>
        <dbReference type="ARBA" id="ARBA00022833"/>
    </source>
</evidence>
<dbReference type="Gene3D" id="1.20.1510.10">
    <property type="entry name" value="Cation efflux protein transmembrane domain"/>
    <property type="match status" value="1"/>
</dbReference>
<evidence type="ECO:0000256" key="5">
    <source>
        <dbReference type="ARBA" id="ARBA00022989"/>
    </source>
</evidence>
<dbReference type="InterPro" id="IPR027469">
    <property type="entry name" value="Cation_efflux_TMD_sf"/>
</dbReference>
<dbReference type="SUPFAM" id="SSF161111">
    <property type="entry name" value="Cation efflux protein transmembrane domain-like"/>
    <property type="match status" value="1"/>
</dbReference>
<organism evidence="8">
    <name type="scientific">Cyprideis torosa</name>
    <dbReference type="NCBI Taxonomy" id="163714"/>
    <lineage>
        <taxon>Eukaryota</taxon>
        <taxon>Metazoa</taxon>
        <taxon>Ecdysozoa</taxon>
        <taxon>Arthropoda</taxon>
        <taxon>Crustacea</taxon>
        <taxon>Oligostraca</taxon>
        <taxon>Ostracoda</taxon>
        <taxon>Podocopa</taxon>
        <taxon>Podocopida</taxon>
        <taxon>Cytherocopina</taxon>
        <taxon>Cytheroidea</taxon>
        <taxon>Cytherideidae</taxon>
        <taxon>Cyprideis</taxon>
    </lineage>
</organism>
<dbReference type="GO" id="GO:0005385">
    <property type="term" value="F:zinc ion transmembrane transporter activity"/>
    <property type="evidence" value="ECO:0007669"/>
    <property type="project" value="TreeGrafter"/>
</dbReference>
<dbReference type="Pfam" id="PF01545">
    <property type="entry name" value="Cation_efflux"/>
    <property type="match status" value="1"/>
</dbReference>
<dbReference type="InterPro" id="IPR058533">
    <property type="entry name" value="Cation_efflux_TM"/>
</dbReference>
<evidence type="ECO:0000256" key="1">
    <source>
        <dbReference type="ARBA" id="ARBA00004141"/>
    </source>
</evidence>
<feature type="domain" description="Cation efflux protein transmembrane" evidence="7">
    <location>
        <begin position="12"/>
        <end position="60"/>
    </location>
</feature>